<feature type="transmembrane region" description="Helical" evidence="2">
    <location>
        <begin position="269"/>
        <end position="297"/>
    </location>
</feature>
<comment type="caution">
    <text evidence="3">The sequence shown here is derived from an EMBL/GenBank/DDBJ whole genome shotgun (WGS) entry which is preliminary data.</text>
</comment>
<gene>
    <name evidence="3" type="ORF">PECAL_6P11080</name>
</gene>
<keyword evidence="2" id="KW-1133">Transmembrane helix</keyword>
<accession>A0A8J2SXJ6</accession>
<feature type="transmembrane region" description="Helical" evidence="2">
    <location>
        <begin position="163"/>
        <end position="180"/>
    </location>
</feature>
<dbReference type="AlphaFoldDB" id="A0A8J2SXJ6"/>
<keyword evidence="4" id="KW-1185">Reference proteome</keyword>
<keyword evidence="2" id="KW-0472">Membrane</keyword>
<reference evidence="3" key="1">
    <citation type="submission" date="2021-11" db="EMBL/GenBank/DDBJ databases">
        <authorList>
            <consortium name="Genoscope - CEA"/>
            <person name="William W."/>
        </authorList>
    </citation>
    <scope>NUCLEOTIDE SEQUENCE</scope>
</reference>
<feature type="transmembrane region" description="Helical" evidence="2">
    <location>
        <begin position="34"/>
        <end position="52"/>
    </location>
</feature>
<feature type="transmembrane region" description="Helical" evidence="2">
    <location>
        <begin position="228"/>
        <end position="249"/>
    </location>
</feature>
<dbReference type="OrthoDB" id="445007at2759"/>
<dbReference type="EMBL" id="CAKKNE010000006">
    <property type="protein sequence ID" value="CAH0379483.1"/>
    <property type="molecule type" value="Genomic_DNA"/>
</dbReference>
<feature type="region of interest" description="Disordered" evidence="1">
    <location>
        <begin position="1"/>
        <end position="28"/>
    </location>
</feature>
<evidence type="ECO:0000256" key="1">
    <source>
        <dbReference type="SAM" id="MobiDB-lite"/>
    </source>
</evidence>
<feature type="transmembrane region" description="Helical" evidence="2">
    <location>
        <begin position="107"/>
        <end position="128"/>
    </location>
</feature>
<sequence>MDAGMDARTASDHAYGSVPSLDNGDGDAPPRRRCVAAVSLGLACISACVPLANKAVLRHGAKKAALTMTACQLFSVALICGLIHAVIACKNGAPLRLSEVRRKARNIGPLGVAFGLKLGATNVGLALVSVEMHVLLAATDILWVAIFARLINGERVRNVTGGLALVGCFLGACLVSTDSYDAGRHVAVYAVALNLVGPVIQGIVVTLLRRSATREVARQNTSYVEFTFVKLAFSTLTAGVLALLIEGVADARSCVVALLGDAPRFLTTVGLISGVQLLFTVLATLASGTSVGVVGTVKIIPQWLLAFTMDGASIDPRHLIGVCLVTLSACAWALSGGVSKSPPRLPSRVLFV</sequence>
<keyword evidence="2" id="KW-0812">Transmembrane</keyword>
<evidence type="ECO:0008006" key="5">
    <source>
        <dbReference type="Google" id="ProtNLM"/>
    </source>
</evidence>
<organism evidence="3 4">
    <name type="scientific">Pelagomonas calceolata</name>
    <dbReference type="NCBI Taxonomy" id="35677"/>
    <lineage>
        <taxon>Eukaryota</taxon>
        <taxon>Sar</taxon>
        <taxon>Stramenopiles</taxon>
        <taxon>Ochrophyta</taxon>
        <taxon>Pelagophyceae</taxon>
        <taxon>Pelagomonadales</taxon>
        <taxon>Pelagomonadaceae</taxon>
        <taxon>Pelagomonas</taxon>
    </lineage>
</organism>
<evidence type="ECO:0000313" key="4">
    <source>
        <dbReference type="Proteomes" id="UP000789595"/>
    </source>
</evidence>
<dbReference type="Proteomes" id="UP000789595">
    <property type="component" value="Unassembled WGS sequence"/>
</dbReference>
<evidence type="ECO:0000256" key="2">
    <source>
        <dbReference type="SAM" id="Phobius"/>
    </source>
</evidence>
<proteinExistence type="predicted"/>
<name>A0A8J2SXJ6_9STRA</name>
<protein>
    <recommendedName>
        <fullName evidence="5">Sugar phosphate transporter domain-containing protein</fullName>
    </recommendedName>
</protein>
<feature type="transmembrane region" description="Helical" evidence="2">
    <location>
        <begin position="64"/>
        <end position="87"/>
    </location>
</feature>
<evidence type="ECO:0000313" key="3">
    <source>
        <dbReference type="EMBL" id="CAH0379483.1"/>
    </source>
</evidence>
<feature type="transmembrane region" description="Helical" evidence="2">
    <location>
        <begin position="318"/>
        <end position="338"/>
    </location>
</feature>
<feature type="transmembrane region" description="Helical" evidence="2">
    <location>
        <begin position="186"/>
        <end position="208"/>
    </location>
</feature>
<feature type="transmembrane region" description="Helical" evidence="2">
    <location>
        <begin position="134"/>
        <end position="151"/>
    </location>
</feature>